<feature type="region of interest" description="Disordered" evidence="11">
    <location>
        <begin position="44"/>
        <end position="73"/>
    </location>
</feature>
<reference evidence="14" key="1">
    <citation type="submission" date="2013-04" db="EMBL/GenBank/DDBJ databases">
        <authorList>
            <person name="Qu J."/>
            <person name="Murali S.C."/>
            <person name="Bandaranaike D."/>
            <person name="Bellair M."/>
            <person name="Blankenburg K."/>
            <person name="Chao H."/>
            <person name="Dinh H."/>
            <person name="Doddapaneni H."/>
            <person name="Downs B."/>
            <person name="Dugan-Rocha S."/>
            <person name="Elkadiri S."/>
            <person name="Gnanaolivu R.D."/>
            <person name="Hernandez B."/>
            <person name="Javaid M."/>
            <person name="Jayaseelan J.C."/>
            <person name="Lee S."/>
            <person name="Li M."/>
            <person name="Ming W."/>
            <person name="Munidasa M."/>
            <person name="Muniz J."/>
            <person name="Nguyen L."/>
            <person name="Ongeri F."/>
            <person name="Osuji N."/>
            <person name="Pu L.-L."/>
            <person name="Puazo M."/>
            <person name="Qu C."/>
            <person name="Quiroz J."/>
            <person name="Raj R."/>
            <person name="Weissenberger G."/>
            <person name="Xin Y."/>
            <person name="Zou X."/>
            <person name="Han Y."/>
            <person name="Richards S."/>
            <person name="Worley K."/>
            <person name="Muzny D."/>
            <person name="Gibbs R."/>
        </authorList>
    </citation>
    <scope>NUCLEOTIDE SEQUENCE</scope>
    <source>
        <strain evidence="14">Sampled in the wild</strain>
    </source>
</reference>
<evidence type="ECO:0000256" key="11">
    <source>
        <dbReference type="SAM" id="MobiDB-lite"/>
    </source>
</evidence>
<dbReference type="Gene3D" id="1.10.287.70">
    <property type="match status" value="1"/>
</dbReference>
<feature type="transmembrane region" description="Helical" evidence="12">
    <location>
        <begin position="493"/>
        <end position="514"/>
    </location>
</feature>
<dbReference type="FunFam" id="1.20.120.350:FF:000009">
    <property type="entry name" value="Voltage-dependent T-type calcium channel subunit alpha"/>
    <property type="match status" value="1"/>
</dbReference>
<feature type="compositionally biased region" description="Basic and acidic residues" evidence="11">
    <location>
        <begin position="894"/>
        <end position="913"/>
    </location>
</feature>
<dbReference type="InterPro" id="IPR027359">
    <property type="entry name" value="Volt_channel_dom_sf"/>
</dbReference>
<evidence type="ECO:0000259" key="13">
    <source>
        <dbReference type="Pfam" id="PF00520"/>
    </source>
</evidence>
<dbReference type="AlphaFoldDB" id="A0A8K0PDP3"/>
<dbReference type="PANTHER" id="PTHR10037:SF230">
    <property type="entry name" value="CA[2+]-CHANNEL PROTEIN ALPHA[[1]] SUBUNIT T, ISOFORM F"/>
    <property type="match status" value="1"/>
</dbReference>
<feature type="domain" description="Ion transport" evidence="13">
    <location>
        <begin position="491"/>
        <end position="598"/>
    </location>
</feature>
<keyword evidence="8 12" id="KW-0472">Membrane</keyword>
<comment type="subcellular location">
    <subcellularLocation>
        <location evidence="1">Membrane</location>
        <topology evidence="1">Multi-pass membrane protein</topology>
    </subcellularLocation>
</comment>
<dbReference type="EMBL" id="KZ309695">
    <property type="protein sequence ID" value="KAG8239539.1"/>
    <property type="molecule type" value="Genomic_DNA"/>
</dbReference>
<keyword evidence="10" id="KW-0407">Ion channel</keyword>
<feature type="compositionally biased region" description="Polar residues" evidence="11">
    <location>
        <begin position="977"/>
        <end position="988"/>
    </location>
</feature>
<evidence type="ECO:0000256" key="6">
    <source>
        <dbReference type="ARBA" id="ARBA00022989"/>
    </source>
</evidence>
<dbReference type="OrthoDB" id="7352449at2759"/>
<dbReference type="GO" id="GO:0005248">
    <property type="term" value="F:voltage-gated sodium channel activity"/>
    <property type="evidence" value="ECO:0007669"/>
    <property type="project" value="TreeGrafter"/>
</dbReference>
<evidence type="ECO:0000256" key="12">
    <source>
        <dbReference type="SAM" id="Phobius"/>
    </source>
</evidence>
<dbReference type="GO" id="GO:0008332">
    <property type="term" value="F:low voltage-gated calcium channel activity"/>
    <property type="evidence" value="ECO:0007669"/>
    <property type="project" value="TreeGrafter"/>
</dbReference>
<dbReference type="InterPro" id="IPR043203">
    <property type="entry name" value="VGCC_Ca_Na"/>
</dbReference>
<dbReference type="Proteomes" id="UP000792457">
    <property type="component" value="Unassembled WGS sequence"/>
</dbReference>
<feature type="compositionally biased region" description="Acidic residues" evidence="11">
    <location>
        <begin position="989"/>
        <end position="1000"/>
    </location>
</feature>
<feature type="compositionally biased region" description="Basic and acidic residues" evidence="11">
    <location>
        <begin position="962"/>
        <end position="975"/>
    </location>
</feature>
<dbReference type="Pfam" id="PF00520">
    <property type="entry name" value="Ion_trans"/>
    <property type="match status" value="2"/>
</dbReference>
<comment type="caution">
    <text evidence="14">The sequence shown here is derived from an EMBL/GenBank/DDBJ whole genome shotgun (WGS) entry which is preliminary data.</text>
</comment>
<keyword evidence="9" id="KW-0325">Glycoprotein</keyword>
<dbReference type="GO" id="GO:0086010">
    <property type="term" value="P:membrane depolarization during action potential"/>
    <property type="evidence" value="ECO:0007669"/>
    <property type="project" value="TreeGrafter"/>
</dbReference>
<keyword evidence="6 12" id="KW-1133">Transmembrane helix</keyword>
<feature type="region of interest" description="Disordered" evidence="11">
    <location>
        <begin position="774"/>
        <end position="802"/>
    </location>
</feature>
<keyword evidence="3 12" id="KW-0812">Transmembrane</keyword>
<feature type="transmembrane region" description="Helical" evidence="12">
    <location>
        <begin position="213"/>
        <end position="234"/>
    </location>
</feature>
<feature type="transmembrane region" description="Helical" evidence="12">
    <location>
        <begin position="246"/>
        <end position="265"/>
    </location>
</feature>
<evidence type="ECO:0000256" key="10">
    <source>
        <dbReference type="ARBA" id="ARBA00023303"/>
    </source>
</evidence>
<dbReference type="Gene3D" id="1.20.120.350">
    <property type="entry name" value="Voltage-gated potassium channels. Chain C"/>
    <property type="match status" value="2"/>
</dbReference>
<feature type="compositionally biased region" description="Basic and acidic residues" evidence="11">
    <location>
        <begin position="1"/>
        <end position="11"/>
    </location>
</feature>
<gene>
    <name evidence="14" type="ORF">J437_LFUL019258</name>
</gene>
<dbReference type="FunFam" id="1.20.120.350:FF:000008">
    <property type="entry name" value="Voltage-dependent T-type calcium channel subunit alpha"/>
    <property type="match status" value="1"/>
</dbReference>
<keyword evidence="2" id="KW-0813">Transport</keyword>
<evidence type="ECO:0000256" key="4">
    <source>
        <dbReference type="ARBA" id="ARBA00022737"/>
    </source>
</evidence>
<evidence type="ECO:0000313" key="14">
    <source>
        <dbReference type="EMBL" id="KAG8239539.1"/>
    </source>
</evidence>
<feature type="transmembrane region" description="Helical" evidence="12">
    <location>
        <begin position="413"/>
        <end position="436"/>
    </location>
</feature>
<feature type="transmembrane region" description="Helical" evidence="12">
    <location>
        <begin position="310"/>
        <end position="332"/>
    </location>
</feature>
<keyword evidence="15" id="KW-1185">Reference proteome</keyword>
<feature type="compositionally biased region" description="Basic and acidic residues" evidence="11">
    <location>
        <begin position="929"/>
        <end position="949"/>
    </location>
</feature>
<feature type="compositionally biased region" description="Polar residues" evidence="11">
    <location>
        <begin position="878"/>
        <end position="892"/>
    </location>
</feature>
<feature type="region of interest" description="Disordered" evidence="11">
    <location>
        <begin position="822"/>
        <end position="1013"/>
    </location>
</feature>
<keyword evidence="4" id="KW-0677">Repeat</keyword>
<dbReference type="InterPro" id="IPR005821">
    <property type="entry name" value="Ion_trans_dom"/>
</dbReference>
<feature type="compositionally biased region" description="Low complexity" evidence="11">
    <location>
        <begin position="53"/>
        <end position="65"/>
    </location>
</feature>
<dbReference type="GO" id="GO:0001518">
    <property type="term" value="C:voltage-gated sodium channel complex"/>
    <property type="evidence" value="ECO:0007669"/>
    <property type="project" value="TreeGrafter"/>
</dbReference>
<accession>A0A8K0PDP3</accession>
<dbReference type="FunFam" id="1.10.287.70:FF:000018">
    <property type="entry name" value="Voltage-dependent T-type calcium channel subunit alpha"/>
    <property type="match status" value="1"/>
</dbReference>
<evidence type="ECO:0000256" key="9">
    <source>
        <dbReference type="ARBA" id="ARBA00023180"/>
    </source>
</evidence>
<keyword evidence="5" id="KW-0851">Voltage-gated channel</keyword>
<evidence type="ECO:0000256" key="7">
    <source>
        <dbReference type="ARBA" id="ARBA00023065"/>
    </source>
</evidence>
<organism evidence="14 15">
    <name type="scientific">Ladona fulva</name>
    <name type="common">Scarce chaser dragonfly</name>
    <name type="synonym">Libellula fulva</name>
    <dbReference type="NCBI Taxonomy" id="123851"/>
    <lineage>
        <taxon>Eukaryota</taxon>
        <taxon>Metazoa</taxon>
        <taxon>Ecdysozoa</taxon>
        <taxon>Arthropoda</taxon>
        <taxon>Hexapoda</taxon>
        <taxon>Insecta</taxon>
        <taxon>Pterygota</taxon>
        <taxon>Palaeoptera</taxon>
        <taxon>Odonata</taxon>
        <taxon>Epiprocta</taxon>
        <taxon>Anisoptera</taxon>
        <taxon>Libelluloidea</taxon>
        <taxon>Libellulidae</taxon>
        <taxon>Ladona</taxon>
    </lineage>
</organism>
<feature type="domain" description="Ion transport" evidence="13">
    <location>
        <begin position="174"/>
        <end position="446"/>
    </location>
</feature>
<name>A0A8K0PDP3_LADFU</name>
<evidence type="ECO:0000256" key="3">
    <source>
        <dbReference type="ARBA" id="ARBA00022692"/>
    </source>
</evidence>
<dbReference type="GO" id="GO:0070509">
    <property type="term" value="P:calcium ion import"/>
    <property type="evidence" value="ECO:0007669"/>
    <property type="project" value="TreeGrafter"/>
</dbReference>
<evidence type="ECO:0000313" key="15">
    <source>
        <dbReference type="Proteomes" id="UP000792457"/>
    </source>
</evidence>
<reference evidence="14" key="2">
    <citation type="submission" date="2017-10" db="EMBL/GenBank/DDBJ databases">
        <title>Ladona fulva Genome sequencing and assembly.</title>
        <authorList>
            <person name="Murali S."/>
            <person name="Richards S."/>
            <person name="Bandaranaike D."/>
            <person name="Bellair M."/>
            <person name="Blankenburg K."/>
            <person name="Chao H."/>
            <person name="Dinh H."/>
            <person name="Doddapaneni H."/>
            <person name="Dugan-Rocha S."/>
            <person name="Elkadiri S."/>
            <person name="Gnanaolivu R."/>
            <person name="Hernandez B."/>
            <person name="Skinner E."/>
            <person name="Javaid M."/>
            <person name="Lee S."/>
            <person name="Li M."/>
            <person name="Ming W."/>
            <person name="Munidasa M."/>
            <person name="Muniz J."/>
            <person name="Nguyen L."/>
            <person name="Hughes D."/>
            <person name="Osuji N."/>
            <person name="Pu L.-L."/>
            <person name="Puazo M."/>
            <person name="Qu C."/>
            <person name="Quiroz J."/>
            <person name="Raj R."/>
            <person name="Weissenberger G."/>
            <person name="Xin Y."/>
            <person name="Zou X."/>
            <person name="Han Y."/>
            <person name="Worley K."/>
            <person name="Muzny D."/>
            <person name="Gibbs R."/>
        </authorList>
    </citation>
    <scope>NUCLEOTIDE SEQUENCE</scope>
    <source>
        <strain evidence="14">Sampled in the wild</strain>
    </source>
</reference>
<protein>
    <recommendedName>
        <fullName evidence="13">Ion transport domain-containing protein</fullName>
    </recommendedName>
</protein>
<keyword evidence="7" id="KW-0406">Ion transport</keyword>
<feature type="transmembrane region" description="Helical" evidence="12">
    <location>
        <begin position="526"/>
        <end position="550"/>
    </location>
</feature>
<dbReference type="SUPFAM" id="SSF81324">
    <property type="entry name" value="Voltage-gated potassium channels"/>
    <property type="match status" value="2"/>
</dbReference>
<evidence type="ECO:0000256" key="8">
    <source>
        <dbReference type="ARBA" id="ARBA00023136"/>
    </source>
</evidence>
<dbReference type="GO" id="GO:0043005">
    <property type="term" value="C:neuron projection"/>
    <property type="evidence" value="ECO:0007669"/>
    <property type="project" value="TreeGrafter"/>
</dbReference>
<evidence type="ECO:0000256" key="1">
    <source>
        <dbReference type="ARBA" id="ARBA00004141"/>
    </source>
</evidence>
<feature type="compositionally biased region" description="Low complexity" evidence="11">
    <location>
        <begin position="848"/>
        <end position="870"/>
    </location>
</feature>
<feature type="region of interest" description="Disordered" evidence="11">
    <location>
        <begin position="1"/>
        <end position="20"/>
    </location>
</feature>
<evidence type="ECO:0000256" key="2">
    <source>
        <dbReference type="ARBA" id="ARBA00022448"/>
    </source>
</evidence>
<feature type="transmembrane region" description="Helical" evidence="12">
    <location>
        <begin position="556"/>
        <end position="573"/>
    </location>
</feature>
<sequence>MEREQREMEKASRKKKILNKLKSFPFRQPAWGTLSRQNSLCERHHRPLTQQRSNVSSSSYPISSSRPQYQHQRNSLSTIVAAAADIKNRNMMLVESPPKGEGVEAEVGVASISGGEASGAGVPTTGPVAPANANGAAPGTSSSSSADVHKIKKIFVFFEPRGVRQLCSWFVEQKWFDNVVLLFIALNCITLAMERPNIPPDAKERLFLATANYIFTAVFALEMFIKVIATGMLYGTDAYFTSGWNIMDGSLVIISIVDLLMSMFSEGSPRIFGILRVFRLLRSLRPLRVINRAPGLKLVVQTLLSSLRPIGNIVLICCTFFIIFGILGVQLFKGAFFYCEGPDIKNVRNKTDCLSDKRNVWVNRKYNFDDLGKALMSLFVLSSKDGWVNIMYTGLDAVGVDQQPIENYSEWRLLYFISFLLLVGFFVLNMFVGVVVENFHRCREEQEKEEKARRALKRAKQMAKKRRKRNQPSYHANYSKPRLLVHSVVTSKYFDLAIAAVIGLNVVTMAMEFYMMPKALTYALKIFNYFFTAVFILESVMKLVALGFRLYFKDRWNQLDVGIVILSIVGIVLEELESKIIPINPTIIRVMRVLRIARESSMLQLHELRHRSASTSHKYGSQPKDCGRKDLWDGDSFNQSLPVPPAYPATEYSVYTTDASAPSQMNGTSAVYSPPTEQHLFLPLTSNQKAQPSTQFSGICNTISEEVSKATSKGTSKKSFLGLGNLQSNCGGDQSSPSDVSGLSPECTSPAVMLVPPPYPSVVTVPPPSCSSPCPYIPSSSSSSTTTSSPSSSYSHSRNSPCISPQEGEICLVVPDITMGRNRFKDGSMRGRSGGKQEQHPVHCRKLSSCSGPANTSSSSSQSLNTTPSPRRSKTQRKTQQAGTSDDNSSGVRYQEHEGNRVDTIKGRKREDAPNVVTKSLKSKHFTKKDRPTRTDSHNSAREGEERISSAEGTEESSLVCERNKVSESEQEERTPPWQNGDNASANQEEQDDTSDEGSQEDLSMNEDRRRLC</sequence>
<dbReference type="PANTHER" id="PTHR10037">
    <property type="entry name" value="VOLTAGE-GATED CATION CHANNEL CALCIUM AND SODIUM"/>
    <property type="match status" value="1"/>
</dbReference>
<proteinExistence type="predicted"/>
<feature type="compositionally biased region" description="Basic and acidic residues" evidence="11">
    <location>
        <begin position="823"/>
        <end position="841"/>
    </location>
</feature>
<evidence type="ECO:0000256" key="5">
    <source>
        <dbReference type="ARBA" id="ARBA00022882"/>
    </source>
</evidence>